<proteinExistence type="predicted"/>
<dbReference type="RefSeq" id="WP_340525105.1">
    <property type="nucleotide sequence ID" value="NZ_JBBLXS010000198.1"/>
</dbReference>
<protein>
    <submittedName>
        <fullName evidence="1">Uncharacterized protein</fullName>
    </submittedName>
</protein>
<comment type="caution">
    <text evidence="1">The sequence shown here is derived from an EMBL/GenBank/DDBJ whole genome shotgun (WGS) entry which is preliminary data.</text>
</comment>
<keyword evidence="2" id="KW-1185">Reference proteome</keyword>
<dbReference type="Proteomes" id="UP001384579">
    <property type="component" value="Unassembled WGS sequence"/>
</dbReference>
<sequence length="69" mass="7657">MDNIPNKPTGYERLLEYFKQAQKEAPKGVSLKITGAKKRYIHLRVSLDGKERVLGCGCGRKRAAGIEPA</sequence>
<evidence type="ECO:0000313" key="1">
    <source>
        <dbReference type="EMBL" id="MEK0186270.1"/>
    </source>
</evidence>
<accession>A0ABU8YPA8</accession>
<gene>
    <name evidence="1" type="ORF">WMG39_15630</name>
</gene>
<dbReference type="EMBL" id="JBBLXS010000198">
    <property type="protein sequence ID" value="MEK0186270.1"/>
    <property type="molecule type" value="Genomic_DNA"/>
</dbReference>
<organism evidence="1 2">
    <name type="scientific">Microcoleus anatoxicus PTRS2</name>
    <dbReference type="NCBI Taxonomy" id="2705321"/>
    <lineage>
        <taxon>Bacteria</taxon>
        <taxon>Bacillati</taxon>
        <taxon>Cyanobacteriota</taxon>
        <taxon>Cyanophyceae</taxon>
        <taxon>Oscillatoriophycideae</taxon>
        <taxon>Oscillatoriales</taxon>
        <taxon>Microcoleaceae</taxon>
        <taxon>Microcoleus</taxon>
        <taxon>Microcoleus anatoxicus</taxon>
    </lineage>
</organism>
<evidence type="ECO:0000313" key="2">
    <source>
        <dbReference type="Proteomes" id="UP001384579"/>
    </source>
</evidence>
<reference evidence="1 2" key="1">
    <citation type="journal article" date="2020" name="Harmful Algae">
        <title>Molecular and morphological characterization of a novel dihydroanatoxin-a producing Microcoleus species (cyanobacteria) from the Russian River, California, USA.</title>
        <authorList>
            <person name="Conklin K.Y."/>
            <person name="Stancheva R."/>
            <person name="Otten T.G."/>
            <person name="Fadness R."/>
            <person name="Boyer G.L."/>
            <person name="Read B."/>
            <person name="Zhang X."/>
            <person name="Sheath R.G."/>
        </authorList>
    </citation>
    <scope>NUCLEOTIDE SEQUENCE [LARGE SCALE GENOMIC DNA]</scope>
    <source>
        <strain evidence="1 2">PTRS2</strain>
    </source>
</reference>
<name>A0ABU8YPA8_9CYAN</name>